<feature type="transmembrane region" description="Helical" evidence="1">
    <location>
        <begin position="7"/>
        <end position="29"/>
    </location>
</feature>
<keyword evidence="1" id="KW-0472">Membrane</keyword>
<name>X6MF47_RETFI</name>
<protein>
    <submittedName>
        <fullName evidence="2">Uncharacterized protein</fullName>
    </submittedName>
</protein>
<dbReference type="Proteomes" id="UP000023152">
    <property type="component" value="Unassembled WGS sequence"/>
</dbReference>
<evidence type="ECO:0000256" key="1">
    <source>
        <dbReference type="SAM" id="Phobius"/>
    </source>
</evidence>
<comment type="caution">
    <text evidence="2">The sequence shown here is derived from an EMBL/GenBank/DDBJ whole genome shotgun (WGS) entry which is preliminary data.</text>
</comment>
<sequence length="115" mass="13385">MKRREKSMVILIVVLIYVKVHVGVLSVSVDIEDILLYDQFFIYTLNHRVESSLLKLNLIIKCIKQAVETKIIQLWCIIQIQILKLKQTKYINVKIKSNFLSISLKPLISFGNLDL</sequence>
<proteinExistence type="predicted"/>
<evidence type="ECO:0000313" key="3">
    <source>
        <dbReference type="Proteomes" id="UP000023152"/>
    </source>
</evidence>
<dbReference type="EMBL" id="ASPP01022179">
    <property type="protein sequence ID" value="ETO11670.1"/>
    <property type="molecule type" value="Genomic_DNA"/>
</dbReference>
<reference evidence="2 3" key="1">
    <citation type="journal article" date="2013" name="Curr. Biol.">
        <title>The Genome of the Foraminiferan Reticulomyxa filosa.</title>
        <authorList>
            <person name="Glockner G."/>
            <person name="Hulsmann N."/>
            <person name="Schleicher M."/>
            <person name="Noegel A.A."/>
            <person name="Eichinger L."/>
            <person name="Gallinger C."/>
            <person name="Pawlowski J."/>
            <person name="Sierra R."/>
            <person name="Euteneuer U."/>
            <person name="Pillet L."/>
            <person name="Moustafa A."/>
            <person name="Platzer M."/>
            <person name="Groth M."/>
            <person name="Szafranski K."/>
            <person name="Schliwa M."/>
        </authorList>
    </citation>
    <scope>NUCLEOTIDE SEQUENCE [LARGE SCALE GENOMIC DNA]</scope>
</reference>
<dbReference type="AlphaFoldDB" id="X6MF47"/>
<keyword evidence="3" id="KW-1185">Reference proteome</keyword>
<keyword evidence="1" id="KW-0812">Transmembrane</keyword>
<gene>
    <name evidence="2" type="ORF">RFI_25706</name>
</gene>
<evidence type="ECO:0000313" key="2">
    <source>
        <dbReference type="EMBL" id="ETO11670.1"/>
    </source>
</evidence>
<accession>X6MF47</accession>
<organism evidence="2 3">
    <name type="scientific">Reticulomyxa filosa</name>
    <dbReference type="NCBI Taxonomy" id="46433"/>
    <lineage>
        <taxon>Eukaryota</taxon>
        <taxon>Sar</taxon>
        <taxon>Rhizaria</taxon>
        <taxon>Retaria</taxon>
        <taxon>Foraminifera</taxon>
        <taxon>Monothalamids</taxon>
        <taxon>Reticulomyxidae</taxon>
        <taxon>Reticulomyxa</taxon>
    </lineage>
</organism>
<keyword evidence="1" id="KW-1133">Transmembrane helix</keyword>